<reference evidence="1" key="1">
    <citation type="journal article" date="2019" name="Sci. Rep.">
        <title>Draft genome of Tanacetum cinerariifolium, the natural source of mosquito coil.</title>
        <authorList>
            <person name="Yamashiro T."/>
            <person name="Shiraishi A."/>
            <person name="Satake H."/>
            <person name="Nakayama K."/>
        </authorList>
    </citation>
    <scope>NUCLEOTIDE SEQUENCE</scope>
</reference>
<sequence length="99" mass="10706">PRHFAGRLAAGVAQLDPDLDRGMLADRVDDRLQRGGVLVGPQSEIAIGDAPFRRDRGRLQDHHRGAGQREMAEVDHVPVGRQAVFGGILAHRRDGDAVG</sequence>
<accession>A0A699X425</accession>
<gene>
    <name evidence="1" type="ORF">Tci_926218</name>
</gene>
<proteinExistence type="predicted"/>
<dbReference type="EMBL" id="BKCJ011803759">
    <property type="protein sequence ID" value="GFD54249.1"/>
    <property type="molecule type" value="Genomic_DNA"/>
</dbReference>
<evidence type="ECO:0000313" key="1">
    <source>
        <dbReference type="EMBL" id="GFD54249.1"/>
    </source>
</evidence>
<feature type="non-terminal residue" evidence="1">
    <location>
        <position position="1"/>
    </location>
</feature>
<protein>
    <submittedName>
        <fullName evidence="1">Uncharacterized protein</fullName>
    </submittedName>
</protein>
<name>A0A699X425_TANCI</name>
<dbReference type="AlphaFoldDB" id="A0A699X425"/>
<comment type="caution">
    <text evidence="1">The sequence shown here is derived from an EMBL/GenBank/DDBJ whole genome shotgun (WGS) entry which is preliminary data.</text>
</comment>
<organism evidence="1">
    <name type="scientific">Tanacetum cinerariifolium</name>
    <name type="common">Dalmatian daisy</name>
    <name type="synonym">Chrysanthemum cinerariifolium</name>
    <dbReference type="NCBI Taxonomy" id="118510"/>
    <lineage>
        <taxon>Eukaryota</taxon>
        <taxon>Viridiplantae</taxon>
        <taxon>Streptophyta</taxon>
        <taxon>Embryophyta</taxon>
        <taxon>Tracheophyta</taxon>
        <taxon>Spermatophyta</taxon>
        <taxon>Magnoliopsida</taxon>
        <taxon>eudicotyledons</taxon>
        <taxon>Gunneridae</taxon>
        <taxon>Pentapetalae</taxon>
        <taxon>asterids</taxon>
        <taxon>campanulids</taxon>
        <taxon>Asterales</taxon>
        <taxon>Asteraceae</taxon>
        <taxon>Asteroideae</taxon>
        <taxon>Anthemideae</taxon>
        <taxon>Anthemidinae</taxon>
        <taxon>Tanacetum</taxon>
    </lineage>
</organism>
<feature type="non-terminal residue" evidence="1">
    <location>
        <position position="99"/>
    </location>
</feature>